<feature type="domain" description="DUF306" evidence="2">
    <location>
        <begin position="168"/>
        <end position="273"/>
    </location>
</feature>
<keyword evidence="4" id="KW-1185">Reference proteome</keyword>
<gene>
    <name evidence="3" type="ORF">SAMN05421540_10828</name>
</gene>
<evidence type="ECO:0000259" key="2">
    <source>
        <dbReference type="Pfam" id="PF03724"/>
    </source>
</evidence>
<evidence type="ECO:0000313" key="3">
    <source>
        <dbReference type="EMBL" id="SEA60179.1"/>
    </source>
</evidence>
<dbReference type="Pfam" id="PF03724">
    <property type="entry name" value="META"/>
    <property type="match status" value="2"/>
</dbReference>
<dbReference type="EMBL" id="FNQF01000008">
    <property type="protein sequence ID" value="SEA60179.1"/>
    <property type="molecule type" value="Genomic_DNA"/>
</dbReference>
<reference evidence="3 4" key="1">
    <citation type="submission" date="2016-10" db="EMBL/GenBank/DDBJ databases">
        <authorList>
            <person name="de Groot N.N."/>
        </authorList>
    </citation>
    <scope>NUCLEOTIDE SEQUENCE [LARGE SCALE GENOMIC DNA]</scope>
    <source>
        <strain evidence="3 4">DSM 23581</strain>
    </source>
</reference>
<dbReference type="PROSITE" id="PS51257">
    <property type="entry name" value="PROKAR_LIPOPROTEIN"/>
    <property type="match status" value="1"/>
</dbReference>
<dbReference type="InterPro" id="IPR053147">
    <property type="entry name" value="Hsp_HslJ-like"/>
</dbReference>
<proteinExistence type="predicted"/>
<accession>A0A1H4CIL1</accession>
<dbReference type="PANTHER" id="PTHR35535">
    <property type="entry name" value="HEAT SHOCK PROTEIN HSLJ"/>
    <property type="match status" value="1"/>
</dbReference>
<evidence type="ECO:0000256" key="1">
    <source>
        <dbReference type="SAM" id="MobiDB-lite"/>
    </source>
</evidence>
<feature type="compositionally biased region" description="Basic and acidic residues" evidence="1">
    <location>
        <begin position="20"/>
        <end position="36"/>
    </location>
</feature>
<dbReference type="InterPro" id="IPR038670">
    <property type="entry name" value="HslJ-like_sf"/>
</dbReference>
<sequence length="276" mass="31113">MKKLSFILCALVLTTACQQNKKDSDQNTEPATKENNEAQEQAIKSQLTAAVWTLSKIKGEEVKKPAEEQQEVHFMLSEDDKVSGYTGCNQIMGAYELGENSSLKFKDVATTRRSCPEQNNKENEFLEVLSQTSSFKLDDKKLSLLNTQDEIIAVLTYKASKAKVMDLGQWELKTLKGEPVKFESKENNKLHFEFLEDNKITGFSGCNTFSGAYSLNKDKGIEFSQMISTLKACPDVEFKEAIFLKVFEHSTSYTIENDQLKLYNDNGKELASFTAL</sequence>
<dbReference type="PANTHER" id="PTHR35535:SF1">
    <property type="entry name" value="HEAT SHOCK PROTEIN HSLJ"/>
    <property type="match status" value="1"/>
</dbReference>
<dbReference type="AlphaFoldDB" id="A0A1H4CIL1"/>
<dbReference type="RefSeq" id="WP_093244517.1">
    <property type="nucleotide sequence ID" value="NZ_FNQF01000008.1"/>
</dbReference>
<protein>
    <submittedName>
        <fullName evidence="3">Heat shock protein HslJ</fullName>
    </submittedName>
</protein>
<dbReference type="Gene3D" id="2.40.128.270">
    <property type="match status" value="2"/>
</dbReference>
<dbReference type="STRING" id="908615.SAMN05421540_10828"/>
<dbReference type="Proteomes" id="UP000198820">
    <property type="component" value="Unassembled WGS sequence"/>
</dbReference>
<feature type="region of interest" description="Disordered" evidence="1">
    <location>
        <begin position="20"/>
        <end position="39"/>
    </location>
</feature>
<dbReference type="InterPro" id="IPR005184">
    <property type="entry name" value="DUF306_Meta_HslJ"/>
</dbReference>
<organism evidence="3 4">
    <name type="scientific">Psychroflexus halocasei</name>
    <dbReference type="NCBI Taxonomy" id="908615"/>
    <lineage>
        <taxon>Bacteria</taxon>
        <taxon>Pseudomonadati</taxon>
        <taxon>Bacteroidota</taxon>
        <taxon>Flavobacteriia</taxon>
        <taxon>Flavobacteriales</taxon>
        <taxon>Flavobacteriaceae</taxon>
        <taxon>Psychroflexus</taxon>
    </lineage>
</organism>
<evidence type="ECO:0000313" key="4">
    <source>
        <dbReference type="Proteomes" id="UP000198820"/>
    </source>
</evidence>
<feature type="domain" description="DUF306" evidence="2">
    <location>
        <begin position="45"/>
        <end position="150"/>
    </location>
</feature>
<keyword evidence="3" id="KW-0346">Stress response</keyword>
<name>A0A1H4CIL1_9FLAO</name>